<name>A0ABR9C2S6_9PSED</name>
<dbReference type="Proteomes" id="UP000620025">
    <property type="component" value="Unassembled WGS sequence"/>
</dbReference>
<dbReference type="RefSeq" id="WP_191999164.1">
    <property type="nucleotide sequence ID" value="NZ_JACYWY010000001.1"/>
</dbReference>
<dbReference type="Pfam" id="PF05732">
    <property type="entry name" value="RepL"/>
    <property type="match status" value="1"/>
</dbReference>
<accession>A0ABR9C2S6</accession>
<evidence type="ECO:0000259" key="1">
    <source>
        <dbReference type="Pfam" id="PF05732"/>
    </source>
</evidence>
<organism evidence="2 3">
    <name type="scientific">Pseudomonas coleopterorum</name>
    <dbReference type="NCBI Taxonomy" id="1605838"/>
    <lineage>
        <taxon>Bacteria</taxon>
        <taxon>Pseudomonadati</taxon>
        <taxon>Pseudomonadota</taxon>
        <taxon>Gammaproteobacteria</taxon>
        <taxon>Pseudomonadales</taxon>
        <taxon>Pseudomonadaceae</taxon>
        <taxon>Pseudomonas</taxon>
    </lineage>
</organism>
<keyword evidence="3" id="KW-1185">Reference proteome</keyword>
<evidence type="ECO:0000313" key="3">
    <source>
        <dbReference type="Proteomes" id="UP000620025"/>
    </source>
</evidence>
<gene>
    <name evidence="2" type="ORF">IFT38_15820</name>
</gene>
<sequence>MNQVKSIKKVLKHTIKETYDRETGELQLQEEVTDYSVSSEPAFVKLYLDGIQAIYKLNSSNHAFLNELLKITNYGGEIILNPAVKKRICAFLNSSIGTFDNTLLTLKRADIIRQKDRGCYMVNPELFGKGPWSEVYKDRAKYKKIKMTIEYSGAKQAKKTIKTEILNDDEAILVEANRRGITSEELLAEFDTSELGLDLNSPSPFDFDECEVE</sequence>
<dbReference type="EMBL" id="JACYWZ010000006">
    <property type="protein sequence ID" value="MBD8771013.1"/>
    <property type="molecule type" value="Genomic_DNA"/>
</dbReference>
<dbReference type="InterPro" id="IPR008813">
    <property type="entry name" value="Plasmid_replication_RepL"/>
</dbReference>
<protein>
    <submittedName>
        <fullName evidence="2">Replication/maintenance protein RepL</fullName>
    </submittedName>
</protein>
<feature type="domain" description="Plasmid replication protein RepL" evidence="1">
    <location>
        <begin position="8"/>
        <end position="171"/>
    </location>
</feature>
<comment type="caution">
    <text evidence="2">The sequence shown here is derived from an EMBL/GenBank/DDBJ whole genome shotgun (WGS) entry which is preliminary data.</text>
</comment>
<proteinExistence type="predicted"/>
<evidence type="ECO:0000313" key="2">
    <source>
        <dbReference type="EMBL" id="MBD8771013.1"/>
    </source>
</evidence>
<reference evidence="2 3" key="1">
    <citation type="journal article" date="2020" name="FEMS Microbiol. Ecol.">
        <title>Temporal dynamics of bacterial communities during seed development and maturation.</title>
        <authorList>
            <person name="Chesneau G."/>
            <person name="Torres-Cortes G."/>
            <person name="Briand M."/>
            <person name="Darrasse A."/>
            <person name="Preveaux A."/>
            <person name="Marais C."/>
            <person name="Jacques M.A."/>
            <person name="Shade A."/>
            <person name="Barret M."/>
        </authorList>
    </citation>
    <scope>NUCLEOTIDE SEQUENCE [LARGE SCALE GENOMIC DNA]</scope>
    <source>
        <strain evidence="2 3">CFBP13599</strain>
    </source>
</reference>